<proteinExistence type="predicted"/>
<dbReference type="EMBL" id="CAJOBC010001195">
    <property type="protein sequence ID" value="CAF3662621.1"/>
    <property type="molecule type" value="Genomic_DNA"/>
</dbReference>
<name>A0A813XGF0_9BILA</name>
<dbReference type="Proteomes" id="UP000681722">
    <property type="component" value="Unassembled WGS sequence"/>
</dbReference>
<evidence type="ECO:0000313" key="1">
    <source>
        <dbReference type="EMBL" id="CAF0746747.1"/>
    </source>
</evidence>
<sequence length="211" mass="24554">MHQEVRLKEDFAFNTAIITQTSATGATPSRKKLYVQRNTRILDLEKRYKEYKLTLNEFHDRRVTLTLLVQNAFFCIQLLKQEKILSDRFIRDACKTKMPKLWEILQDFKPCEAPYTGHGTTDSGNPVFCYQNKAVHPRRCTSEGIKNLSWLKSFFDWSSTVVWDGDFVSSDPAEPSEKELDDFANMTIELVNAFKQTPQDKYVKFIASIYS</sequence>
<protein>
    <submittedName>
        <fullName evidence="2">Uncharacterized protein</fullName>
    </submittedName>
</protein>
<dbReference type="Proteomes" id="UP000663829">
    <property type="component" value="Unassembled WGS sequence"/>
</dbReference>
<evidence type="ECO:0000313" key="3">
    <source>
        <dbReference type="EMBL" id="CAF3524890.1"/>
    </source>
</evidence>
<keyword evidence="5" id="KW-1185">Reference proteome</keyword>
<dbReference type="Proteomes" id="UP000682733">
    <property type="component" value="Unassembled WGS sequence"/>
</dbReference>
<accession>A0A813XGF0</accession>
<reference evidence="2" key="1">
    <citation type="submission" date="2021-02" db="EMBL/GenBank/DDBJ databases">
        <authorList>
            <person name="Nowell W R."/>
        </authorList>
    </citation>
    <scope>NUCLEOTIDE SEQUENCE</scope>
</reference>
<evidence type="ECO:0000313" key="5">
    <source>
        <dbReference type="Proteomes" id="UP000663829"/>
    </source>
</evidence>
<dbReference type="EMBL" id="CAJNOQ010001195">
    <property type="protein sequence ID" value="CAF0875724.1"/>
    <property type="molecule type" value="Genomic_DNA"/>
</dbReference>
<evidence type="ECO:0000313" key="2">
    <source>
        <dbReference type="EMBL" id="CAF0875724.1"/>
    </source>
</evidence>
<dbReference type="AlphaFoldDB" id="A0A813XGF0"/>
<dbReference type="EMBL" id="CAJNOK010000346">
    <property type="protein sequence ID" value="CAF0746747.1"/>
    <property type="molecule type" value="Genomic_DNA"/>
</dbReference>
<dbReference type="Proteomes" id="UP000677228">
    <property type="component" value="Unassembled WGS sequence"/>
</dbReference>
<gene>
    <name evidence="2" type="ORF">GPM918_LOCUS7340</name>
    <name evidence="1" type="ORF">OVA965_LOCUS1770</name>
    <name evidence="4" type="ORF">SRO942_LOCUS7340</name>
    <name evidence="3" type="ORF">TMI583_LOCUS1770</name>
</gene>
<organism evidence="2 5">
    <name type="scientific">Didymodactylos carnosus</name>
    <dbReference type="NCBI Taxonomy" id="1234261"/>
    <lineage>
        <taxon>Eukaryota</taxon>
        <taxon>Metazoa</taxon>
        <taxon>Spiralia</taxon>
        <taxon>Gnathifera</taxon>
        <taxon>Rotifera</taxon>
        <taxon>Eurotatoria</taxon>
        <taxon>Bdelloidea</taxon>
        <taxon>Philodinida</taxon>
        <taxon>Philodinidae</taxon>
        <taxon>Didymodactylos</taxon>
    </lineage>
</organism>
<dbReference type="EMBL" id="CAJOBA010000346">
    <property type="protein sequence ID" value="CAF3524890.1"/>
    <property type="molecule type" value="Genomic_DNA"/>
</dbReference>
<evidence type="ECO:0000313" key="4">
    <source>
        <dbReference type="EMBL" id="CAF3662621.1"/>
    </source>
</evidence>
<comment type="caution">
    <text evidence="2">The sequence shown here is derived from an EMBL/GenBank/DDBJ whole genome shotgun (WGS) entry which is preliminary data.</text>
</comment>